<dbReference type="EC" id="2.7.13.3" evidence="2"/>
<dbReference type="Gene3D" id="3.30.565.10">
    <property type="entry name" value="Histidine kinase-like ATPase, C-terminal domain"/>
    <property type="match status" value="1"/>
</dbReference>
<dbReference type="PANTHER" id="PTHR43047:SF66">
    <property type="entry name" value="HISKA"/>
    <property type="match status" value="1"/>
</dbReference>
<evidence type="ECO:0000259" key="9">
    <source>
        <dbReference type="PROSITE" id="PS50110"/>
    </source>
</evidence>
<keyword evidence="7" id="KW-0472">Membrane</keyword>
<evidence type="ECO:0000256" key="2">
    <source>
        <dbReference type="ARBA" id="ARBA00012438"/>
    </source>
</evidence>
<feature type="compositionally biased region" description="Polar residues" evidence="6">
    <location>
        <begin position="1"/>
        <end position="12"/>
    </location>
</feature>
<dbReference type="InterPro" id="IPR004358">
    <property type="entry name" value="Sig_transdc_His_kin-like_C"/>
</dbReference>
<evidence type="ECO:0000256" key="6">
    <source>
        <dbReference type="SAM" id="MobiDB-lite"/>
    </source>
</evidence>
<dbReference type="PANTHER" id="PTHR43047">
    <property type="entry name" value="TWO-COMPONENT HISTIDINE PROTEIN KINASE"/>
    <property type="match status" value="1"/>
</dbReference>
<dbReference type="Pfam" id="PF02518">
    <property type="entry name" value="HATPase_c"/>
    <property type="match status" value="1"/>
</dbReference>
<dbReference type="GO" id="GO:0003700">
    <property type="term" value="F:DNA-binding transcription factor activity"/>
    <property type="evidence" value="ECO:0007669"/>
    <property type="project" value="InterPro"/>
</dbReference>
<organism evidence="10 11">
    <name type="scientific">Saitozyma podzolica</name>
    <dbReference type="NCBI Taxonomy" id="1890683"/>
    <lineage>
        <taxon>Eukaryota</taxon>
        <taxon>Fungi</taxon>
        <taxon>Dikarya</taxon>
        <taxon>Basidiomycota</taxon>
        <taxon>Agaricomycotina</taxon>
        <taxon>Tremellomycetes</taxon>
        <taxon>Tremellales</taxon>
        <taxon>Trimorphomycetaceae</taxon>
        <taxon>Saitozyma</taxon>
    </lineage>
</organism>
<evidence type="ECO:0000256" key="5">
    <source>
        <dbReference type="PROSITE-ProRule" id="PRU00169"/>
    </source>
</evidence>
<feature type="domain" description="Histidine kinase" evidence="8">
    <location>
        <begin position="381"/>
        <end position="583"/>
    </location>
</feature>
<accession>A0A427YXH6</accession>
<dbReference type="PROSITE" id="PS50109">
    <property type="entry name" value="HIS_KIN"/>
    <property type="match status" value="1"/>
</dbReference>
<dbReference type="GO" id="GO:0009927">
    <property type="term" value="F:histidine phosphotransfer kinase activity"/>
    <property type="evidence" value="ECO:0007669"/>
    <property type="project" value="TreeGrafter"/>
</dbReference>
<feature type="region of interest" description="Disordered" evidence="6">
    <location>
        <begin position="700"/>
        <end position="719"/>
    </location>
</feature>
<feature type="modified residue" description="4-aspartylphosphate" evidence="5">
    <location>
        <position position="781"/>
    </location>
</feature>
<feature type="region of interest" description="Disordered" evidence="6">
    <location>
        <begin position="1"/>
        <end position="20"/>
    </location>
</feature>
<keyword evidence="7" id="KW-1133">Transmembrane helix</keyword>
<evidence type="ECO:0000313" key="11">
    <source>
        <dbReference type="Proteomes" id="UP000279259"/>
    </source>
</evidence>
<keyword evidence="3" id="KW-0808">Transferase</keyword>
<keyword evidence="4" id="KW-0418">Kinase</keyword>
<reference evidence="10 11" key="1">
    <citation type="submission" date="2018-11" db="EMBL/GenBank/DDBJ databases">
        <title>Genome sequence of Saitozyma podzolica DSM 27192.</title>
        <authorList>
            <person name="Aliyu H."/>
            <person name="Gorte O."/>
            <person name="Ochsenreither K."/>
        </authorList>
    </citation>
    <scope>NUCLEOTIDE SEQUENCE [LARGE SCALE GENOMIC DNA]</scope>
    <source>
        <strain evidence="10 11">DSM 27192</strain>
    </source>
</reference>
<dbReference type="Proteomes" id="UP000279259">
    <property type="component" value="Unassembled WGS sequence"/>
</dbReference>
<feature type="region of interest" description="Disordered" evidence="6">
    <location>
        <begin position="45"/>
        <end position="93"/>
    </location>
</feature>
<evidence type="ECO:0000256" key="7">
    <source>
        <dbReference type="SAM" id="Phobius"/>
    </source>
</evidence>
<dbReference type="Gene3D" id="3.40.50.2300">
    <property type="match status" value="1"/>
</dbReference>
<dbReference type="SUPFAM" id="SSF55874">
    <property type="entry name" value="ATPase domain of HSP90 chaperone/DNA topoisomerase II/histidine kinase"/>
    <property type="match status" value="1"/>
</dbReference>
<dbReference type="AlphaFoldDB" id="A0A427YXH6"/>
<feature type="compositionally biased region" description="Polar residues" evidence="6">
    <location>
        <begin position="613"/>
        <end position="628"/>
    </location>
</feature>
<dbReference type="STRING" id="1890683.A0A427YXH6"/>
<dbReference type="PROSITE" id="PS00658">
    <property type="entry name" value="FORK_HEAD_2"/>
    <property type="match status" value="1"/>
</dbReference>
<proteinExistence type="predicted"/>
<keyword evidence="11" id="KW-1185">Reference proteome</keyword>
<evidence type="ECO:0000313" key="10">
    <source>
        <dbReference type="EMBL" id="RSH95785.1"/>
    </source>
</evidence>
<dbReference type="SMART" id="SM00387">
    <property type="entry name" value="HATPase_c"/>
    <property type="match status" value="1"/>
</dbReference>
<dbReference type="GO" id="GO:0005886">
    <property type="term" value="C:plasma membrane"/>
    <property type="evidence" value="ECO:0007669"/>
    <property type="project" value="TreeGrafter"/>
</dbReference>
<dbReference type="InterPro" id="IPR011006">
    <property type="entry name" value="CheY-like_superfamily"/>
</dbReference>
<gene>
    <name evidence="10" type="primary">CNHHK7_1</name>
    <name evidence="10" type="ORF">EHS25_000877</name>
</gene>
<dbReference type="InterPro" id="IPR030456">
    <property type="entry name" value="TF_fork_head_CS_2"/>
</dbReference>
<keyword evidence="7" id="KW-0812">Transmembrane</keyword>
<evidence type="ECO:0000256" key="1">
    <source>
        <dbReference type="ARBA" id="ARBA00000085"/>
    </source>
</evidence>
<feature type="transmembrane region" description="Helical" evidence="7">
    <location>
        <begin position="235"/>
        <end position="255"/>
    </location>
</feature>
<feature type="transmembrane region" description="Helical" evidence="7">
    <location>
        <begin position="206"/>
        <end position="223"/>
    </location>
</feature>
<dbReference type="SUPFAM" id="SSF52172">
    <property type="entry name" value="CheY-like"/>
    <property type="match status" value="1"/>
</dbReference>
<dbReference type="SUPFAM" id="SSF47384">
    <property type="entry name" value="Homodimeric domain of signal transducing histidine kinase"/>
    <property type="match status" value="1"/>
</dbReference>
<sequence length="782" mass="86164">MDPKRSSWTSSSYKRKRWQSSLRHSVLTARPFLFSRTAAVLPTLSASRQGNMDPPTPSQTSGPSSGRHTRLDVFERSGPTDSIPKNRPGYPDSIHHVVVDSDFNSFEGKDDDDDITSISQTVHDDPIVVRPRSRMSERSLGRRQRKKLLTILRLSSEGIRRTVTQFFHTSFPDPEDERAFREEVSDRITCFVAKGSILQVWSGRKAAAVCAAIFFLLIWALTVGLLPRPLSPFEWYGYFGIPGFFSIPLPVLVMLDVPSKVPFLWQPWLAAATWSAASQPMRISNFPQLVCSRVRTANSRVDHPATAPLDLAHWSGHLGDTGWSAAPAREPDAQLVLPGYHKLARQIYELKSKLEVQLRATKVAQAMEKRASDLTKRFVGYMFHEIRLPLNTALLAVQSLEHEGATTKLDLEHAGMVLNDVVSFTRMETGKFPQSRKPFDLHKSLQIVALPYRTQAQLAGLDLVLRLDQNIDKLEGSLLGDELRLRQITTNLLSNAIKFTQSGAVIRVEVHDTGVGLDKQLVANNDLFTPFVLSEAGRRQSGKGNGLGLALVRQIITLSRGRLGVDSRAGQGSIFWFELPYEVASVEALEAKVRSVEALEAKVREEREGSAEALSTTDSCQPAATLVSTPGEKVPVEEQKSISETAEPTAVMKDISVRWTTEEGPGAVEDPVPASISFWPDDSSPMGSKIKSANPPPLPHTAITSTNQAGPSKATAGFSPSPLVALVVDDDKLTRTLMSRMLTRLGHEVHTAENGAVASQMLRASQQRREGAPVFDIVMLDN</sequence>
<comment type="caution">
    <text evidence="10">The sequence shown here is derived from an EMBL/GenBank/DDBJ whole genome shotgun (WGS) entry which is preliminary data.</text>
</comment>
<dbReference type="PROSITE" id="PS50110">
    <property type="entry name" value="RESPONSE_REGULATORY"/>
    <property type="match status" value="1"/>
</dbReference>
<evidence type="ECO:0000259" key="8">
    <source>
        <dbReference type="PROSITE" id="PS50109"/>
    </source>
</evidence>
<comment type="catalytic activity">
    <reaction evidence="1">
        <text>ATP + protein L-histidine = ADP + protein N-phospho-L-histidine.</text>
        <dbReference type="EC" id="2.7.13.3"/>
    </reaction>
</comment>
<dbReference type="InterPro" id="IPR036097">
    <property type="entry name" value="HisK_dim/P_sf"/>
</dbReference>
<dbReference type="InterPro" id="IPR005467">
    <property type="entry name" value="His_kinase_dom"/>
</dbReference>
<evidence type="ECO:0000256" key="4">
    <source>
        <dbReference type="ARBA" id="ARBA00022777"/>
    </source>
</evidence>
<dbReference type="GO" id="GO:0043565">
    <property type="term" value="F:sequence-specific DNA binding"/>
    <property type="evidence" value="ECO:0007669"/>
    <property type="project" value="InterPro"/>
</dbReference>
<keyword evidence="5" id="KW-0597">Phosphoprotein</keyword>
<dbReference type="GO" id="GO:0000155">
    <property type="term" value="F:phosphorelay sensor kinase activity"/>
    <property type="evidence" value="ECO:0007669"/>
    <property type="project" value="InterPro"/>
</dbReference>
<name>A0A427YXH6_9TREE</name>
<feature type="domain" description="Response regulatory" evidence="9">
    <location>
        <begin position="724"/>
        <end position="782"/>
    </location>
</feature>
<dbReference type="InterPro" id="IPR001789">
    <property type="entry name" value="Sig_transdc_resp-reg_receiver"/>
</dbReference>
<dbReference type="Gene3D" id="1.10.287.130">
    <property type="match status" value="1"/>
</dbReference>
<dbReference type="PRINTS" id="PR00344">
    <property type="entry name" value="BCTRLSENSOR"/>
</dbReference>
<dbReference type="InterPro" id="IPR036890">
    <property type="entry name" value="HATPase_C_sf"/>
</dbReference>
<protein>
    <recommendedName>
        <fullName evidence="2">histidine kinase</fullName>
        <ecNumber evidence="2">2.7.13.3</ecNumber>
    </recommendedName>
</protein>
<dbReference type="EMBL" id="RSCD01000001">
    <property type="protein sequence ID" value="RSH95785.1"/>
    <property type="molecule type" value="Genomic_DNA"/>
</dbReference>
<evidence type="ECO:0000256" key="3">
    <source>
        <dbReference type="ARBA" id="ARBA00022679"/>
    </source>
</evidence>
<dbReference type="OrthoDB" id="60033at2759"/>
<dbReference type="InterPro" id="IPR003594">
    <property type="entry name" value="HATPase_dom"/>
</dbReference>
<feature type="region of interest" description="Disordered" evidence="6">
    <location>
        <begin position="604"/>
        <end position="643"/>
    </location>
</feature>